<name>A0A976M3G0_THEOR</name>
<dbReference type="AlphaFoldDB" id="A0A976M3G0"/>
<feature type="chain" id="PRO_5037147057" evidence="1">
    <location>
        <begin position="22"/>
        <end position="265"/>
    </location>
</feature>
<protein>
    <submittedName>
        <fullName evidence="2">Uncharacterized protein</fullName>
    </submittedName>
</protein>
<evidence type="ECO:0000256" key="1">
    <source>
        <dbReference type="SAM" id="SignalP"/>
    </source>
</evidence>
<keyword evidence="1" id="KW-0732">Signal</keyword>
<accession>A0A976M3G0</accession>
<feature type="signal peptide" evidence="1">
    <location>
        <begin position="1"/>
        <end position="21"/>
    </location>
</feature>
<dbReference type="OrthoDB" id="365182at2759"/>
<gene>
    <name evidence="2" type="ORF">MACJ_000062</name>
</gene>
<reference evidence="2" key="1">
    <citation type="submission" date="2022-07" db="EMBL/GenBank/DDBJ databases">
        <title>Evaluation of T. orientalis genome assembly methods using nanopore sequencing and analysis of variation between genomes.</title>
        <authorList>
            <person name="Yam J."/>
            <person name="Micallef M.L."/>
            <person name="Liu M."/>
            <person name="Djordjevic S.P."/>
            <person name="Bogema D.R."/>
            <person name="Jenkins C."/>
        </authorList>
    </citation>
    <scope>NUCLEOTIDE SEQUENCE</scope>
    <source>
        <strain evidence="2">Fish Creek</strain>
    </source>
</reference>
<organism evidence="2 3">
    <name type="scientific">Theileria orientalis</name>
    <dbReference type="NCBI Taxonomy" id="68886"/>
    <lineage>
        <taxon>Eukaryota</taxon>
        <taxon>Sar</taxon>
        <taxon>Alveolata</taxon>
        <taxon>Apicomplexa</taxon>
        <taxon>Aconoidasida</taxon>
        <taxon>Piroplasmida</taxon>
        <taxon>Theileriidae</taxon>
        <taxon>Theileria</taxon>
    </lineage>
</organism>
<dbReference type="Proteomes" id="UP000244803">
    <property type="component" value="Chromosome 1"/>
</dbReference>
<evidence type="ECO:0000313" key="3">
    <source>
        <dbReference type="Proteomes" id="UP000244803"/>
    </source>
</evidence>
<sequence length="265" mass="30308">MYGISTLRFILSLVLLNVVACMRFESKIDFKDGCRFKVCSNSLFFVNYIKNLSQLGGVSCCPKYTTKTDFYISRTPLNLSEHDDKGLDDDLDRVLIGLENPQDIRGPYISSDGMIVNKKKKLYSTGELCHVDDFFEGKFRVEWTVRGVKEKLQYRYRDTHTLPLSTSRFTLAGIKGFILRLWLDGHRGSKKGFIAMSLVQQEHWSSLDSPICLFAGKIVRGPFFYRSPEYFKAAKSLCRLEDVLENNTIKLGVMIATRDDSNLDS</sequence>
<evidence type="ECO:0000313" key="2">
    <source>
        <dbReference type="EMBL" id="UKJ87626.2"/>
    </source>
</evidence>
<proteinExistence type="predicted"/>
<dbReference type="EMBL" id="CP056065">
    <property type="protein sequence ID" value="UKJ87626.2"/>
    <property type="molecule type" value="Genomic_DNA"/>
</dbReference>